<dbReference type="PROSITE" id="PS50089">
    <property type="entry name" value="ZF_RING_2"/>
    <property type="match status" value="1"/>
</dbReference>
<comment type="catalytic activity">
    <reaction evidence="1">
        <text>S-ubiquitinyl-[E2 ubiquitin-conjugating enzyme]-L-cysteine + [acceptor protein]-L-lysine = [E2 ubiquitin-conjugating enzyme]-L-cysteine + N(6)-ubiquitinyl-[acceptor protein]-L-lysine.</text>
        <dbReference type="EC" id="2.3.2.27"/>
    </reaction>
</comment>
<dbReference type="GO" id="GO:0061630">
    <property type="term" value="F:ubiquitin protein ligase activity"/>
    <property type="evidence" value="ECO:0000318"/>
    <property type="project" value="GO_Central"/>
</dbReference>
<dbReference type="GO" id="GO:0005737">
    <property type="term" value="C:cytoplasm"/>
    <property type="evidence" value="ECO:0000318"/>
    <property type="project" value="GO_Central"/>
</dbReference>
<reference evidence="11" key="1">
    <citation type="journal article" date="2021" name="Nat. Commun.">
        <title>Genomic analyses provide insights into spinach domestication and the genetic basis of agronomic traits.</title>
        <authorList>
            <person name="Cai X."/>
            <person name="Sun X."/>
            <person name="Xu C."/>
            <person name="Sun H."/>
            <person name="Wang X."/>
            <person name="Ge C."/>
            <person name="Zhang Z."/>
            <person name="Wang Q."/>
            <person name="Fei Z."/>
            <person name="Jiao C."/>
            <person name="Wang Q."/>
        </authorList>
    </citation>
    <scope>NUCLEOTIDE SEQUENCE [LARGE SCALE GENOMIC DNA]</scope>
    <source>
        <strain evidence="11">cv. Varoflay</strain>
    </source>
</reference>
<dbReference type="GO" id="GO:0008270">
    <property type="term" value="F:zinc ion binding"/>
    <property type="evidence" value="ECO:0007669"/>
    <property type="project" value="UniProtKB-KW"/>
</dbReference>
<protein>
    <recommendedName>
        <fullName evidence="2">RING-type E3 ubiquitin transferase</fullName>
        <ecNumber evidence="2">2.3.2.27</ecNumber>
    </recommendedName>
</protein>
<evidence type="ECO:0000256" key="2">
    <source>
        <dbReference type="ARBA" id="ARBA00012483"/>
    </source>
</evidence>
<dbReference type="Proteomes" id="UP000813463">
    <property type="component" value="Chromosome 2"/>
</dbReference>
<reference evidence="12" key="2">
    <citation type="submission" date="2025-08" db="UniProtKB">
        <authorList>
            <consortium name="RefSeq"/>
        </authorList>
    </citation>
    <scope>IDENTIFICATION</scope>
    <source>
        <tissue evidence="12">Leaf</tissue>
    </source>
</reference>
<keyword evidence="11" id="KW-1185">Reference proteome</keyword>
<dbReference type="EC" id="2.3.2.27" evidence="2"/>
<dbReference type="Pfam" id="PF13639">
    <property type="entry name" value="zf-RING_2"/>
    <property type="match status" value="1"/>
</dbReference>
<dbReference type="CDD" id="cd16667">
    <property type="entry name" value="RING-H2_RNF126-like"/>
    <property type="match status" value="1"/>
</dbReference>
<keyword evidence="6" id="KW-0833">Ubl conjugation pathway</keyword>
<keyword evidence="4" id="KW-0479">Metal-binding</keyword>
<dbReference type="InterPro" id="IPR001841">
    <property type="entry name" value="Znf_RING"/>
</dbReference>
<dbReference type="GO" id="GO:0016567">
    <property type="term" value="P:protein ubiquitination"/>
    <property type="evidence" value="ECO:0000318"/>
    <property type="project" value="GO_Central"/>
</dbReference>
<name>A0A9R0K7V6_SPIOL</name>
<keyword evidence="7" id="KW-0862">Zinc</keyword>
<accession>A0A9R0K7V6</accession>
<feature type="domain" description="RING-type" evidence="10">
    <location>
        <begin position="234"/>
        <end position="275"/>
    </location>
</feature>
<evidence type="ECO:0000256" key="3">
    <source>
        <dbReference type="ARBA" id="ARBA00022679"/>
    </source>
</evidence>
<evidence type="ECO:0000256" key="1">
    <source>
        <dbReference type="ARBA" id="ARBA00000900"/>
    </source>
</evidence>
<dbReference type="PANTHER" id="PTHR15710:SF169">
    <property type="entry name" value="RING-TYPE E3 UBIQUITIN TRANSFERASE"/>
    <property type="match status" value="1"/>
</dbReference>
<feature type="compositionally biased region" description="Basic and acidic residues" evidence="9">
    <location>
        <begin position="356"/>
        <end position="380"/>
    </location>
</feature>
<evidence type="ECO:0000313" key="11">
    <source>
        <dbReference type="Proteomes" id="UP000813463"/>
    </source>
</evidence>
<dbReference type="SMART" id="SM00184">
    <property type="entry name" value="RING"/>
    <property type="match status" value="1"/>
</dbReference>
<dbReference type="InterPro" id="IPR039525">
    <property type="entry name" value="RNF126-like_zinc-ribbon"/>
</dbReference>
<keyword evidence="5 8" id="KW-0863">Zinc-finger</keyword>
<dbReference type="KEGG" id="soe:110799703"/>
<evidence type="ECO:0000256" key="7">
    <source>
        <dbReference type="ARBA" id="ARBA00022833"/>
    </source>
</evidence>
<dbReference type="GeneID" id="110799703"/>
<evidence type="ECO:0000259" key="10">
    <source>
        <dbReference type="PROSITE" id="PS50089"/>
    </source>
</evidence>
<evidence type="ECO:0000256" key="6">
    <source>
        <dbReference type="ARBA" id="ARBA00022786"/>
    </source>
</evidence>
<evidence type="ECO:0000313" key="12">
    <source>
        <dbReference type="RefSeq" id="XP_021860670.2"/>
    </source>
</evidence>
<dbReference type="Pfam" id="PF14369">
    <property type="entry name" value="Zn_ribbon_19"/>
    <property type="match status" value="1"/>
</dbReference>
<feature type="compositionally biased region" description="Gly residues" evidence="9">
    <location>
        <begin position="297"/>
        <end position="311"/>
    </location>
</feature>
<organism evidence="11 12">
    <name type="scientific">Spinacia oleracea</name>
    <name type="common">Spinach</name>
    <dbReference type="NCBI Taxonomy" id="3562"/>
    <lineage>
        <taxon>Eukaryota</taxon>
        <taxon>Viridiplantae</taxon>
        <taxon>Streptophyta</taxon>
        <taxon>Embryophyta</taxon>
        <taxon>Tracheophyta</taxon>
        <taxon>Spermatophyta</taxon>
        <taxon>Magnoliopsida</taxon>
        <taxon>eudicotyledons</taxon>
        <taxon>Gunneridae</taxon>
        <taxon>Pentapetalae</taxon>
        <taxon>Caryophyllales</taxon>
        <taxon>Chenopodiaceae</taxon>
        <taxon>Chenopodioideae</taxon>
        <taxon>Anserineae</taxon>
        <taxon>Spinacia</taxon>
    </lineage>
</organism>
<dbReference type="InterPro" id="IPR013083">
    <property type="entry name" value="Znf_RING/FYVE/PHD"/>
</dbReference>
<gene>
    <name evidence="12" type="primary">LOC110799703</name>
</gene>
<evidence type="ECO:0000256" key="5">
    <source>
        <dbReference type="ARBA" id="ARBA00022771"/>
    </source>
</evidence>
<proteinExistence type="predicted"/>
<evidence type="ECO:0000256" key="4">
    <source>
        <dbReference type="ARBA" id="ARBA00022723"/>
    </source>
</evidence>
<keyword evidence="3" id="KW-0808">Transferase</keyword>
<evidence type="ECO:0000256" key="8">
    <source>
        <dbReference type="PROSITE-ProRule" id="PRU00175"/>
    </source>
</evidence>
<dbReference type="Gene3D" id="3.30.40.10">
    <property type="entry name" value="Zinc/RING finger domain, C3HC4 (zinc finger)"/>
    <property type="match status" value="1"/>
</dbReference>
<dbReference type="SUPFAM" id="SSF57850">
    <property type="entry name" value="RING/U-box"/>
    <property type="match status" value="1"/>
</dbReference>
<evidence type="ECO:0000256" key="9">
    <source>
        <dbReference type="SAM" id="MobiDB-lite"/>
    </source>
</evidence>
<dbReference type="PANTHER" id="PTHR15710">
    <property type="entry name" value="E3 UBIQUITIN-PROTEIN LIGASE PRAJA"/>
    <property type="match status" value="1"/>
</dbReference>
<feature type="region of interest" description="Disordered" evidence="9">
    <location>
        <begin position="292"/>
        <end position="330"/>
    </location>
</feature>
<feature type="region of interest" description="Disordered" evidence="9">
    <location>
        <begin position="343"/>
        <end position="380"/>
    </location>
</feature>
<dbReference type="AlphaFoldDB" id="A0A9R0K7V6"/>
<sequence length="380" mass="40780">MSSGGTSGGVDGPSTTTSFSYPPQHYFCYECNRTVSISPSSPSDELSCPNCNGGFLEEVENPNPFPSPSPLAQFFSPPTSSAADQLAPFAPFLFPQSSSAASSSPIEPIDLSSIFSGGVVGGGGGGNQRSPFQDTDVFNPFQFLQSYLQTMRAGGANIQFVIENTSPDQGGGNIRVPSNLGDYFFGPGLEQLIQQLAENDPNRYGTPPAAKSSVEGLPSVKVTEELLSSDSSQCAVCMDEFELGAEAKQMPCKHFFHSDCIFPWLELHNSCPVCRYELPTDDPEYEQRSRVRRENLGSGGNVNDGGSGNDGNGDDMDVSEEGSQNDRTVERRFRISFPWSFGAVGSAAEGSNSSGDRSDSNPRRRENPDFGPETRTEDLD</sequence>
<dbReference type="RefSeq" id="XP_021860670.2">
    <property type="nucleotide sequence ID" value="XM_022004978.2"/>
</dbReference>